<dbReference type="PRINTS" id="PR00853">
    <property type="entry name" value="XPGRADSUPER"/>
</dbReference>
<evidence type="ECO:0000256" key="3">
    <source>
        <dbReference type="ARBA" id="ARBA00010563"/>
    </source>
</evidence>
<dbReference type="PROSITE" id="PS50005">
    <property type="entry name" value="TPR"/>
    <property type="match status" value="1"/>
</dbReference>
<evidence type="ECO:0000256" key="8">
    <source>
        <dbReference type="ARBA" id="ARBA00022839"/>
    </source>
</evidence>
<keyword evidence="4" id="KW-0540">Nuclease</keyword>
<keyword evidence="19" id="KW-1185">Reference proteome</keyword>
<reference evidence="18 19" key="1">
    <citation type="submission" date="2016-05" db="EMBL/GenBank/DDBJ databases">
        <title>Genome sequencing of Trichophyton violaceum CMCC(F)T3l isolated from hair.</title>
        <authorList>
            <person name="Zhan P."/>
            <person name="Tao Y."/>
            <person name="Liu W."/>
        </authorList>
    </citation>
    <scope>NUCLEOTIDE SEQUENCE [LARGE SCALE GENOMIC DNA]</scope>
    <source>
        <strain evidence="19">CMCC(F)T3l</strain>
    </source>
</reference>
<evidence type="ECO:0000259" key="17">
    <source>
        <dbReference type="SMART" id="SM00485"/>
    </source>
</evidence>
<dbReference type="Pfam" id="PF00867">
    <property type="entry name" value="XPG_I"/>
    <property type="match status" value="1"/>
</dbReference>
<dbReference type="GO" id="GO:0017108">
    <property type="term" value="F:5'-flap endonuclease activity"/>
    <property type="evidence" value="ECO:0007669"/>
    <property type="project" value="TreeGrafter"/>
</dbReference>
<evidence type="ECO:0000256" key="6">
    <source>
        <dbReference type="ARBA" id="ARBA00022763"/>
    </source>
</evidence>
<dbReference type="PANTHER" id="PTHR11081:SF65">
    <property type="entry name" value="DNA DAMAGE-INDUCIBLE PROTEIN DIN7-RELATED"/>
    <property type="match status" value="1"/>
</dbReference>
<feature type="region of interest" description="Disordered" evidence="15">
    <location>
        <begin position="377"/>
        <end position="431"/>
    </location>
</feature>
<organism evidence="18 19">
    <name type="scientific">Trichophyton violaceum</name>
    <dbReference type="NCBI Taxonomy" id="34388"/>
    <lineage>
        <taxon>Eukaryota</taxon>
        <taxon>Fungi</taxon>
        <taxon>Dikarya</taxon>
        <taxon>Ascomycota</taxon>
        <taxon>Pezizomycotina</taxon>
        <taxon>Eurotiomycetes</taxon>
        <taxon>Eurotiomycetidae</taxon>
        <taxon>Onygenales</taxon>
        <taxon>Arthrodermataceae</taxon>
        <taxon>Trichophyton</taxon>
    </lineage>
</organism>
<sequence>MGISGLHGLLKSIQKPCNVKKFAGQTLGVDAYGWLHRGTIACAYELVLGKPTTKYVDFAIGRIRMLQHYGVIPYIVFDGGMLPSKEATEASRAARREESKKLGEEHMRRGRTTEAYQEFQKAVDVTPYMARVLIEELKKHKIKYLVAPYEADPQLVYLEKQGIINGIISEDSDMLVFGAKRLLSKLDKNGDCIEINRGDFTACRDISMIGWTDENFRHMCILSGCDYLTNIPKMGLKTAYRSIRKHKTVDRVVRMVQFEGSNRVPPGYLDNFKRAELTFLHQRVFCPIAKALVMLNPLPDGGNGEDMPYIGTLLEPHVAIGIACGDLDPITKEPIEIKRSYPERERLVRTGRQSITSSDEKKPVREIQEFFTPKRIPLSELDPNSMTPSSGPNRPVMSRNGGRYSLAANRVSTPPSVTRSAASIPNTPTDRARRTEAFLRSASELPPPQVQKRQRLCSDASEENITGAMTEVSPFFVGSKQSPLSRRDTTSKKRKSSKLHVFSDQEAALSSSQGIANDNATTPNLLQASSSSRPLPPSFHAESNPITNSQDSSTKLSKRDSPVASASANSQAVDADSDPALFESVLNYNIERHNLNLREKYAFKPSDQSEISNSPSAKSLKRTLSSQLRATPLQRLKQNALSRSKSMTCLQPPKPTDDKPDDAAESPKMTTTQAADSLPALKNTISQGGSEDMIIPNSDNSVEEDDDSQGAAYSFDFSQYAFKKA</sequence>
<feature type="domain" description="XPG N-terminal" evidence="17">
    <location>
        <begin position="1"/>
        <end position="99"/>
    </location>
</feature>
<comment type="caution">
    <text evidence="18">The sequence shown here is derived from an EMBL/GenBank/DDBJ whole genome shotgun (WGS) entry which is preliminary data.</text>
</comment>
<keyword evidence="8 18" id="KW-0269">Exonuclease</keyword>
<evidence type="ECO:0000256" key="4">
    <source>
        <dbReference type="ARBA" id="ARBA00022722"/>
    </source>
</evidence>
<dbReference type="CDD" id="cd09857">
    <property type="entry name" value="PIN_EXO1"/>
    <property type="match status" value="1"/>
</dbReference>
<evidence type="ECO:0000256" key="1">
    <source>
        <dbReference type="ARBA" id="ARBA00001946"/>
    </source>
</evidence>
<feature type="compositionally biased region" description="Polar residues" evidence="15">
    <location>
        <begin position="606"/>
        <end position="629"/>
    </location>
</feature>
<dbReference type="GO" id="GO:0035312">
    <property type="term" value="F:5'-3' DNA exonuclease activity"/>
    <property type="evidence" value="ECO:0007669"/>
    <property type="project" value="InterPro"/>
</dbReference>
<dbReference type="SUPFAM" id="SSF88723">
    <property type="entry name" value="PIN domain-like"/>
    <property type="match status" value="1"/>
</dbReference>
<feature type="repeat" description="TPR" evidence="14">
    <location>
        <begin position="96"/>
        <end position="129"/>
    </location>
</feature>
<gene>
    <name evidence="18" type="ORF">A7D00_3749</name>
</gene>
<keyword evidence="9" id="KW-0460">Magnesium</keyword>
<evidence type="ECO:0000256" key="2">
    <source>
        <dbReference type="ARBA" id="ARBA00004123"/>
    </source>
</evidence>
<keyword evidence="14" id="KW-0802">TPR repeat</keyword>
<feature type="compositionally biased region" description="Basic and acidic residues" evidence="15">
    <location>
        <begin position="88"/>
        <end position="107"/>
    </location>
</feature>
<dbReference type="Proteomes" id="UP000243519">
    <property type="component" value="Unassembled WGS sequence"/>
</dbReference>
<evidence type="ECO:0000256" key="12">
    <source>
        <dbReference type="ARBA" id="ARBA00023204"/>
    </source>
</evidence>
<feature type="compositionally biased region" description="Polar residues" evidence="15">
    <location>
        <begin position="636"/>
        <end position="649"/>
    </location>
</feature>
<feature type="compositionally biased region" description="Polar residues" evidence="15">
    <location>
        <begin position="382"/>
        <end position="392"/>
    </location>
</feature>
<evidence type="ECO:0000256" key="7">
    <source>
        <dbReference type="ARBA" id="ARBA00022801"/>
    </source>
</evidence>
<feature type="region of interest" description="Disordered" evidence="15">
    <location>
        <begin position="477"/>
        <end position="575"/>
    </location>
</feature>
<evidence type="ECO:0000256" key="9">
    <source>
        <dbReference type="ARBA" id="ARBA00022842"/>
    </source>
</evidence>
<feature type="compositionally biased region" description="Polar residues" evidence="15">
    <location>
        <begin position="544"/>
        <end position="555"/>
    </location>
</feature>
<dbReference type="InterPro" id="IPR008918">
    <property type="entry name" value="HhH2"/>
</dbReference>
<keyword evidence="10" id="KW-0267">Excision nuclease</keyword>
<evidence type="ECO:0000256" key="11">
    <source>
        <dbReference type="ARBA" id="ARBA00023125"/>
    </source>
</evidence>
<evidence type="ECO:0000259" key="16">
    <source>
        <dbReference type="SMART" id="SM00484"/>
    </source>
</evidence>
<keyword evidence="11" id="KW-0238">DNA-binding</keyword>
<dbReference type="EMBL" id="LHPN01000005">
    <property type="protein sequence ID" value="OAL71719.1"/>
    <property type="molecule type" value="Genomic_DNA"/>
</dbReference>
<dbReference type="SMART" id="SM00484">
    <property type="entry name" value="XPGI"/>
    <property type="match status" value="1"/>
</dbReference>
<dbReference type="GO" id="GO:0046872">
    <property type="term" value="F:metal ion binding"/>
    <property type="evidence" value="ECO:0007669"/>
    <property type="project" value="UniProtKB-KW"/>
</dbReference>
<feature type="domain" description="XPG-I" evidence="16">
    <location>
        <begin position="138"/>
        <end position="208"/>
    </location>
</feature>
<feature type="compositionally biased region" description="Polar residues" evidence="15">
    <location>
        <begin position="508"/>
        <end position="533"/>
    </location>
</feature>
<dbReference type="SMART" id="SM00485">
    <property type="entry name" value="XPGN"/>
    <property type="match status" value="1"/>
</dbReference>
<dbReference type="PROSITE" id="PS00841">
    <property type="entry name" value="XPG_1"/>
    <property type="match status" value="1"/>
</dbReference>
<evidence type="ECO:0000256" key="10">
    <source>
        <dbReference type="ARBA" id="ARBA00022881"/>
    </source>
</evidence>
<evidence type="ECO:0000256" key="15">
    <source>
        <dbReference type="SAM" id="MobiDB-lite"/>
    </source>
</evidence>
<accession>A0A178FHB5</accession>
<dbReference type="InterPro" id="IPR006086">
    <property type="entry name" value="XPG-I_dom"/>
</dbReference>
<dbReference type="InterPro" id="IPR037315">
    <property type="entry name" value="EXO1_H3TH"/>
</dbReference>
<comment type="subcellular location">
    <subcellularLocation>
        <location evidence="2">Nucleus</location>
    </subcellularLocation>
</comment>
<dbReference type="SUPFAM" id="SSF47807">
    <property type="entry name" value="5' to 3' exonuclease, C-terminal subdomain"/>
    <property type="match status" value="1"/>
</dbReference>
<name>A0A178FHB5_TRIVO</name>
<dbReference type="FunFam" id="1.10.150.20:FF:000011">
    <property type="entry name" value="exonuclease 1"/>
    <property type="match status" value="1"/>
</dbReference>
<dbReference type="FunFam" id="3.40.50.1010:FF:000002">
    <property type="entry name" value="Exonuclease 1, putative"/>
    <property type="match status" value="1"/>
</dbReference>
<feature type="region of interest" description="Disordered" evidence="15">
    <location>
        <begin position="88"/>
        <end position="111"/>
    </location>
</feature>
<dbReference type="CDD" id="cd09908">
    <property type="entry name" value="H3TH_EXO1"/>
    <property type="match status" value="1"/>
</dbReference>
<evidence type="ECO:0000256" key="5">
    <source>
        <dbReference type="ARBA" id="ARBA00022723"/>
    </source>
</evidence>
<dbReference type="GO" id="GO:0003677">
    <property type="term" value="F:DNA binding"/>
    <property type="evidence" value="ECO:0007669"/>
    <property type="project" value="UniProtKB-KW"/>
</dbReference>
<dbReference type="InterPro" id="IPR044752">
    <property type="entry name" value="PIN-like_EXO1"/>
</dbReference>
<dbReference type="PANTHER" id="PTHR11081">
    <property type="entry name" value="FLAP ENDONUCLEASE FAMILY MEMBER"/>
    <property type="match status" value="1"/>
</dbReference>
<protein>
    <submittedName>
        <fullName evidence="18">Exonuclease</fullName>
    </submittedName>
</protein>
<comment type="similarity">
    <text evidence="3">Belongs to the XPG/RAD2 endonuclease family. EXO1 subfamily.</text>
</comment>
<dbReference type="InterPro" id="IPR006085">
    <property type="entry name" value="XPG_DNA_repair_N"/>
</dbReference>
<dbReference type="InterPro" id="IPR029060">
    <property type="entry name" value="PIN-like_dom_sf"/>
</dbReference>
<dbReference type="OrthoDB" id="26491at2759"/>
<dbReference type="GO" id="GO:0006281">
    <property type="term" value="P:DNA repair"/>
    <property type="evidence" value="ECO:0007669"/>
    <property type="project" value="UniProtKB-KW"/>
</dbReference>
<dbReference type="InterPro" id="IPR019974">
    <property type="entry name" value="XPG_CS"/>
</dbReference>
<keyword evidence="6" id="KW-0227">DNA damage</keyword>
<feature type="region of interest" description="Disordered" evidence="15">
    <location>
        <begin position="605"/>
        <end position="710"/>
    </location>
</feature>
<evidence type="ECO:0000313" key="19">
    <source>
        <dbReference type="Proteomes" id="UP000243519"/>
    </source>
</evidence>
<keyword evidence="12" id="KW-0234">DNA repair</keyword>
<evidence type="ECO:0000313" key="18">
    <source>
        <dbReference type="EMBL" id="OAL71719.1"/>
    </source>
</evidence>
<dbReference type="SMART" id="SM00279">
    <property type="entry name" value="HhH2"/>
    <property type="match status" value="1"/>
</dbReference>
<keyword evidence="7" id="KW-0378">Hydrolase</keyword>
<dbReference type="Gene3D" id="1.10.150.20">
    <property type="entry name" value="5' to 3' exonuclease, C-terminal subdomain"/>
    <property type="match status" value="1"/>
</dbReference>
<dbReference type="AlphaFoldDB" id="A0A178FHB5"/>
<dbReference type="InterPro" id="IPR019734">
    <property type="entry name" value="TPR_rpt"/>
</dbReference>
<dbReference type="InterPro" id="IPR036279">
    <property type="entry name" value="5-3_exonuclease_C_sf"/>
</dbReference>
<feature type="compositionally biased region" description="Polar residues" evidence="15">
    <location>
        <begin position="410"/>
        <end position="429"/>
    </location>
</feature>
<evidence type="ECO:0000256" key="13">
    <source>
        <dbReference type="ARBA" id="ARBA00023242"/>
    </source>
</evidence>
<evidence type="ECO:0000256" key="14">
    <source>
        <dbReference type="PROSITE-ProRule" id="PRU00339"/>
    </source>
</evidence>
<dbReference type="GO" id="GO:0005634">
    <property type="term" value="C:nucleus"/>
    <property type="evidence" value="ECO:0007669"/>
    <property type="project" value="UniProtKB-SubCell"/>
</dbReference>
<keyword evidence="13" id="KW-0539">Nucleus</keyword>
<dbReference type="InterPro" id="IPR006084">
    <property type="entry name" value="XPG/Rad2"/>
</dbReference>
<dbReference type="Gene3D" id="3.40.50.1010">
    <property type="entry name" value="5'-nuclease"/>
    <property type="match status" value="1"/>
</dbReference>
<comment type="cofactor">
    <cofactor evidence="1">
        <name>Mg(2+)</name>
        <dbReference type="ChEBI" id="CHEBI:18420"/>
    </cofactor>
</comment>
<dbReference type="Pfam" id="PF00752">
    <property type="entry name" value="XPG_N"/>
    <property type="match status" value="1"/>
</dbReference>
<keyword evidence="5" id="KW-0479">Metal-binding</keyword>
<proteinExistence type="inferred from homology"/>